<evidence type="ECO:0000313" key="1">
    <source>
        <dbReference type="EMBL" id="OAA94149.1"/>
    </source>
</evidence>
<reference evidence="1 3" key="1">
    <citation type="journal article" date="2015" name="Biotechnol. Bioeng.">
        <title>Genome sequence and phenotypic characterization of Caulobacter segnis.</title>
        <authorList>
            <person name="Patel S."/>
            <person name="Fletcher B."/>
            <person name="Scott D.C."/>
            <person name="Ely B."/>
        </authorList>
    </citation>
    <scope>NUCLEOTIDE SEQUENCE [LARGE SCALE GENOMIC DNA]</scope>
    <source>
        <strain evidence="1 3">PS02</strain>
    </source>
</reference>
<evidence type="ECO:0000313" key="2">
    <source>
        <dbReference type="EMBL" id="OBR96711.1"/>
    </source>
</evidence>
<sequence length="128" mass="14877">MNYLTMICDLRKSRKLVNREKVQYQLIDMLKETNEIFQSIIVVPFIITIGDEWEGLLNYDCNYMKILDFFHKELKSIDFYCGIGIGPVSIKNFQLTVNQLDGPSFYLARDALIDAKKQNLPIVVNAYS</sequence>
<comment type="caution">
    <text evidence="1">The sequence shown here is derived from an EMBL/GenBank/DDBJ whole genome shotgun (WGS) entry which is preliminary data.</text>
</comment>
<gene>
    <name evidence="2" type="ORF">CLCOS_08730</name>
    <name evidence="1" type="ORF">WX73_03719</name>
</gene>
<evidence type="ECO:0000313" key="4">
    <source>
        <dbReference type="Proteomes" id="UP000093694"/>
    </source>
</evidence>
<dbReference type="AlphaFoldDB" id="A0A166TVF5"/>
<protein>
    <recommendedName>
        <fullName evidence="5">SatD family (SatD)</fullName>
    </recommendedName>
</protein>
<reference evidence="2 4" key="2">
    <citation type="journal article" date="2016" name="Front. Microbiol.">
        <title>Industrial Acetogenic Biocatalysts: A Comparative Metabolic and Genomic Analysis.</title>
        <authorList>
            <person name="Bengelsdorf F."/>
            <person name="Poehlein A."/>
            <person name="Sonja S."/>
            <person name="Erz C."/>
            <person name="Hummel T."/>
            <person name="Hoffmeister S."/>
            <person name="Daniel R."/>
            <person name="Durre P."/>
        </authorList>
    </citation>
    <scope>NUCLEOTIDE SEQUENCE [LARGE SCALE GENOMIC DNA]</scope>
    <source>
        <strain evidence="2 4">PTA-10522</strain>
    </source>
</reference>
<organism evidence="1 3">
    <name type="scientific">Clostridium coskatii</name>
    <dbReference type="NCBI Taxonomy" id="1705578"/>
    <lineage>
        <taxon>Bacteria</taxon>
        <taxon>Bacillati</taxon>
        <taxon>Bacillota</taxon>
        <taxon>Clostridia</taxon>
        <taxon>Eubacteriales</taxon>
        <taxon>Clostridiaceae</taxon>
        <taxon>Clostridium</taxon>
    </lineage>
</organism>
<dbReference type="RefSeq" id="WP_013238474.1">
    <property type="nucleotide sequence ID" value="NZ_LITQ01000008.1"/>
</dbReference>
<dbReference type="EMBL" id="LROR01000032">
    <property type="protein sequence ID" value="OBR96711.1"/>
    <property type="molecule type" value="Genomic_DNA"/>
</dbReference>
<name>A0A166TVF5_9CLOT</name>
<dbReference type="EMBL" id="LITQ01000008">
    <property type="protein sequence ID" value="OAA94149.1"/>
    <property type="molecule type" value="Genomic_DNA"/>
</dbReference>
<keyword evidence="4" id="KW-1185">Reference proteome</keyword>
<proteinExistence type="predicted"/>
<accession>A0A166TVF5</accession>
<dbReference type="InterPro" id="IPR032580">
    <property type="entry name" value="SatD"/>
</dbReference>
<dbReference type="PATRIC" id="fig|1705578.3.peg.3715"/>
<evidence type="ECO:0000313" key="3">
    <source>
        <dbReference type="Proteomes" id="UP000077384"/>
    </source>
</evidence>
<dbReference type="Proteomes" id="UP000093694">
    <property type="component" value="Unassembled WGS sequence"/>
</dbReference>
<evidence type="ECO:0008006" key="5">
    <source>
        <dbReference type="Google" id="ProtNLM"/>
    </source>
</evidence>
<dbReference type="Pfam" id="PF16264">
    <property type="entry name" value="SatD"/>
    <property type="match status" value="1"/>
</dbReference>
<dbReference type="Proteomes" id="UP000077384">
    <property type="component" value="Unassembled WGS sequence"/>
</dbReference>